<dbReference type="EMBL" id="VNJK01000001">
    <property type="protein sequence ID" value="TVX94147.1"/>
    <property type="molecule type" value="Genomic_DNA"/>
</dbReference>
<organism evidence="1 2">
    <name type="scientific">Paenibacillus agilis</name>
    <dbReference type="NCBI Taxonomy" id="3020863"/>
    <lineage>
        <taxon>Bacteria</taxon>
        <taxon>Bacillati</taxon>
        <taxon>Bacillota</taxon>
        <taxon>Bacilli</taxon>
        <taxon>Bacillales</taxon>
        <taxon>Paenibacillaceae</taxon>
        <taxon>Paenibacillus</taxon>
    </lineage>
</organism>
<dbReference type="Pfam" id="PF14069">
    <property type="entry name" value="SpoVIF"/>
    <property type="match status" value="1"/>
</dbReference>
<dbReference type="AlphaFoldDB" id="A0A559J2N4"/>
<evidence type="ECO:0000313" key="1">
    <source>
        <dbReference type="EMBL" id="TVX94147.1"/>
    </source>
</evidence>
<evidence type="ECO:0000313" key="2">
    <source>
        <dbReference type="Proteomes" id="UP000318102"/>
    </source>
</evidence>
<protein>
    <submittedName>
        <fullName evidence="1">Serine/threonine protein kinase</fullName>
    </submittedName>
</protein>
<keyword evidence="1" id="KW-0723">Serine/threonine-protein kinase</keyword>
<dbReference type="RefSeq" id="WP_144991262.1">
    <property type="nucleotide sequence ID" value="NZ_VNJK01000001.1"/>
</dbReference>
<dbReference type="Proteomes" id="UP000318102">
    <property type="component" value="Unassembled WGS sequence"/>
</dbReference>
<dbReference type="GO" id="GO:0004674">
    <property type="term" value="F:protein serine/threonine kinase activity"/>
    <property type="evidence" value="ECO:0007669"/>
    <property type="project" value="UniProtKB-KW"/>
</dbReference>
<keyword evidence="2" id="KW-1185">Reference proteome</keyword>
<name>A0A559J2N4_9BACL</name>
<keyword evidence="1" id="KW-0418">Kinase</keyword>
<gene>
    <name evidence="1" type="ORF">FPZ44_14445</name>
</gene>
<comment type="caution">
    <text evidence="1">The sequence shown here is derived from an EMBL/GenBank/DDBJ whole genome shotgun (WGS) entry which is preliminary data.</text>
</comment>
<dbReference type="InterPro" id="IPR025942">
    <property type="entry name" value="SpoVIF"/>
</dbReference>
<sequence length="95" mass="11039">MSYQKYGISPQLVQRVKDKTRNPAVKERLKQLFQGVTKADLQNTATVRKLLRQGAKIVNEPLSATQEEQFIQFIIAQKIDPNNTLHLLKLWSMFR</sequence>
<proteinExistence type="predicted"/>
<reference evidence="1 2" key="1">
    <citation type="submission" date="2019-07" db="EMBL/GenBank/DDBJ databases">
        <authorList>
            <person name="Kim J."/>
        </authorList>
    </citation>
    <scope>NUCLEOTIDE SEQUENCE [LARGE SCALE GENOMIC DNA]</scope>
    <source>
        <strain evidence="1 2">N4</strain>
    </source>
</reference>
<dbReference type="OrthoDB" id="2623024at2"/>
<keyword evidence="1" id="KW-0808">Transferase</keyword>
<accession>A0A559J2N4</accession>